<dbReference type="Pfam" id="PF02992">
    <property type="entry name" value="Transposase_21"/>
    <property type="match status" value="1"/>
</dbReference>
<reference evidence="1" key="2">
    <citation type="journal article" date="2024" name="Plant">
        <title>Genomic evolution and insights into agronomic trait innovations of Sesamum species.</title>
        <authorList>
            <person name="Miao H."/>
            <person name="Wang L."/>
            <person name="Qu L."/>
            <person name="Liu H."/>
            <person name="Sun Y."/>
            <person name="Le M."/>
            <person name="Wang Q."/>
            <person name="Wei S."/>
            <person name="Zheng Y."/>
            <person name="Lin W."/>
            <person name="Duan Y."/>
            <person name="Cao H."/>
            <person name="Xiong S."/>
            <person name="Wang X."/>
            <person name="Wei L."/>
            <person name="Li C."/>
            <person name="Ma Q."/>
            <person name="Ju M."/>
            <person name="Zhao R."/>
            <person name="Li G."/>
            <person name="Mu C."/>
            <person name="Tian Q."/>
            <person name="Mei H."/>
            <person name="Zhang T."/>
            <person name="Gao T."/>
            <person name="Zhang H."/>
        </authorList>
    </citation>
    <scope>NUCLEOTIDE SEQUENCE</scope>
    <source>
        <strain evidence="1">KEN8</strain>
    </source>
</reference>
<dbReference type="AlphaFoldDB" id="A0AAW2J7Z9"/>
<accession>A0AAW2J7Z9</accession>
<name>A0AAW2J7Z9_9LAMI</name>
<gene>
    <name evidence="1" type="ORF">Scaly_2663800</name>
</gene>
<proteinExistence type="predicted"/>
<organism evidence="1">
    <name type="scientific">Sesamum calycinum</name>
    <dbReference type="NCBI Taxonomy" id="2727403"/>
    <lineage>
        <taxon>Eukaryota</taxon>
        <taxon>Viridiplantae</taxon>
        <taxon>Streptophyta</taxon>
        <taxon>Embryophyta</taxon>
        <taxon>Tracheophyta</taxon>
        <taxon>Spermatophyta</taxon>
        <taxon>Magnoliopsida</taxon>
        <taxon>eudicotyledons</taxon>
        <taxon>Gunneridae</taxon>
        <taxon>Pentapetalae</taxon>
        <taxon>asterids</taxon>
        <taxon>lamiids</taxon>
        <taxon>Lamiales</taxon>
        <taxon>Pedaliaceae</taxon>
        <taxon>Sesamum</taxon>
    </lineage>
</organism>
<reference evidence="1" key="1">
    <citation type="submission" date="2020-06" db="EMBL/GenBank/DDBJ databases">
        <authorList>
            <person name="Li T."/>
            <person name="Hu X."/>
            <person name="Zhang T."/>
            <person name="Song X."/>
            <person name="Zhang H."/>
            <person name="Dai N."/>
            <person name="Sheng W."/>
            <person name="Hou X."/>
            <person name="Wei L."/>
        </authorList>
    </citation>
    <scope>NUCLEOTIDE SEQUENCE</scope>
    <source>
        <strain evidence="1">KEN8</strain>
        <tissue evidence="1">Leaf</tissue>
    </source>
</reference>
<protein>
    <submittedName>
        <fullName evidence="1">Uncharacterized protein</fullName>
    </submittedName>
</protein>
<comment type="caution">
    <text evidence="1">The sequence shown here is derived from an EMBL/GenBank/DDBJ whole genome shotgun (WGS) entry which is preliminary data.</text>
</comment>
<dbReference type="PANTHER" id="PTHR10775">
    <property type="entry name" value="OS08G0208400 PROTEIN"/>
    <property type="match status" value="1"/>
</dbReference>
<evidence type="ECO:0000313" key="1">
    <source>
        <dbReference type="EMBL" id="KAL0290634.1"/>
    </source>
</evidence>
<dbReference type="PANTHER" id="PTHR10775:SF188">
    <property type="entry name" value="TRANSPOSASE-ASSOCIATED DOMAIN-CONTAINING PROTEIN"/>
    <property type="match status" value="1"/>
</dbReference>
<sequence>MYYICMKGFMDGYYNWTAHGEAQVLDNYDDQLVPVCSETPIAPNMRTQWDRLFDVVHMSNRPLYNRCDQSHLTVVARLVNNKAGHMSERCYDQVSQWASDLLPHDHTFPSNYCSTKKMIRDLGLPIKKIHACKNGCMLYYKDNIDMEYCKFYGDPRYKPTWDRNSLPTAEHMTWHTNHVMEESSMCHPSNAKAWRHFDRTHPKFALEPPNLRLGLCIDGFAFHGQYD</sequence>
<dbReference type="InterPro" id="IPR004242">
    <property type="entry name" value="Transposase_21"/>
</dbReference>
<dbReference type="EMBL" id="JACGWM010001627">
    <property type="protein sequence ID" value="KAL0290634.1"/>
    <property type="molecule type" value="Genomic_DNA"/>
</dbReference>